<dbReference type="Proteomes" id="UP000757435">
    <property type="component" value="Unassembled WGS sequence"/>
</dbReference>
<dbReference type="Pfam" id="PF02113">
    <property type="entry name" value="Peptidase_S13"/>
    <property type="match status" value="1"/>
</dbReference>
<evidence type="ECO:0000256" key="2">
    <source>
        <dbReference type="ARBA" id="ARBA00022801"/>
    </source>
</evidence>
<accession>A0A951Q629</accession>
<reference evidence="3" key="1">
    <citation type="submission" date="2021-05" db="EMBL/GenBank/DDBJ databases">
        <authorList>
            <person name="Pietrasiak N."/>
            <person name="Ward R."/>
            <person name="Stajich J.E."/>
            <person name="Kurbessoian T."/>
        </authorList>
    </citation>
    <scope>NUCLEOTIDE SEQUENCE</scope>
    <source>
        <strain evidence="3">UHER 2000/2452</strain>
    </source>
</reference>
<organism evidence="3 4">
    <name type="scientific">Drouetiella hepatica Uher 2000/2452</name>
    <dbReference type="NCBI Taxonomy" id="904376"/>
    <lineage>
        <taxon>Bacteria</taxon>
        <taxon>Bacillati</taxon>
        <taxon>Cyanobacteriota</taxon>
        <taxon>Cyanophyceae</taxon>
        <taxon>Oculatellales</taxon>
        <taxon>Oculatellaceae</taxon>
        <taxon>Drouetiella</taxon>
    </lineage>
</organism>
<proteinExistence type="inferred from homology"/>
<dbReference type="GO" id="GO:0009002">
    <property type="term" value="F:serine-type D-Ala-D-Ala carboxypeptidase activity"/>
    <property type="evidence" value="ECO:0007669"/>
    <property type="project" value="UniProtKB-EC"/>
</dbReference>
<dbReference type="GO" id="GO:0000270">
    <property type="term" value="P:peptidoglycan metabolic process"/>
    <property type="evidence" value="ECO:0007669"/>
    <property type="project" value="TreeGrafter"/>
</dbReference>
<comment type="caution">
    <text evidence="3">The sequence shown here is derived from an EMBL/GenBank/DDBJ whole genome shotgun (WGS) entry which is preliminary data.</text>
</comment>
<dbReference type="NCBIfam" id="TIGR00666">
    <property type="entry name" value="PBP4"/>
    <property type="match status" value="1"/>
</dbReference>
<protein>
    <submittedName>
        <fullName evidence="3">D-alanyl-D-alanine carboxypeptidase/D-alanyl-D-alanine-endopeptidase</fullName>
        <ecNumber evidence="3">3.4.16.4</ecNumber>
    </submittedName>
</protein>
<dbReference type="EMBL" id="JAHHHD010000001">
    <property type="protein sequence ID" value="MBW4657047.1"/>
    <property type="molecule type" value="Genomic_DNA"/>
</dbReference>
<evidence type="ECO:0000256" key="1">
    <source>
        <dbReference type="ARBA" id="ARBA00006096"/>
    </source>
</evidence>
<keyword evidence="3" id="KW-0645">Protease</keyword>
<evidence type="ECO:0000313" key="4">
    <source>
        <dbReference type="Proteomes" id="UP000757435"/>
    </source>
</evidence>
<keyword evidence="3" id="KW-0121">Carboxypeptidase</keyword>
<sequence>MNFIQPSVRLGLQLCGGLLLLPVGLLPAKAQPFCPAQLDQAIAPIINAPQFRRAHWGILVQTGNNQTLYSQNAEEFFTPASNAKLLTTAAVLTRLGSQFRIRTSVYQMGHATLNILRVVGRGDPSLTDLQLQDLAQQIRDRGITQIDRLVLDDQYFRGDAINPTWEWEDIQAGYGAVANSLIINQNAIGLTLVPQRLGEPLQVVWDEPSMERHWQINNRSKTVAIDQPEFLQVGRTSDPPTLKVEGQLRVGSAVEPIAISVPQPTAYFADRFQQALDAAGIQVKQIQTLDSSDAQAIQSVRLTQAIEIAAVESAPLAELLIEANQESNNLYAEAALRLLGANQMSQSSSSLEAGLDEVEAALTQIGVNPENYRLSDGSGLSRRNLVSPTALVETLQTMQRSPYASNYQNSLAVAGVSGTLRNRFQGTSVQGRLQGKTGFLSGAAALSGYLQPPHYPLVTFSIMVNQFDLPIGEVQEAIDRIVETLQSLQPC</sequence>
<dbReference type="PANTHER" id="PTHR30023">
    <property type="entry name" value="D-ALANYL-D-ALANINE CARBOXYPEPTIDASE"/>
    <property type="match status" value="1"/>
</dbReference>
<reference evidence="3" key="2">
    <citation type="journal article" date="2022" name="Microbiol. Resour. Announc.">
        <title>Metagenome Sequencing to Explore Phylogenomics of Terrestrial Cyanobacteria.</title>
        <authorList>
            <person name="Ward R.D."/>
            <person name="Stajich J.E."/>
            <person name="Johansen J.R."/>
            <person name="Huntemann M."/>
            <person name="Clum A."/>
            <person name="Foster B."/>
            <person name="Foster B."/>
            <person name="Roux S."/>
            <person name="Palaniappan K."/>
            <person name="Varghese N."/>
            <person name="Mukherjee S."/>
            <person name="Reddy T.B.K."/>
            <person name="Daum C."/>
            <person name="Copeland A."/>
            <person name="Chen I.A."/>
            <person name="Ivanova N.N."/>
            <person name="Kyrpides N.C."/>
            <person name="Shapiro N."/>
            <person name="Eloe-Fadrosh E.A."/>
            <person name="Pietrasiak N."/>
        </authorList>
    </citation>
    <scope>NUCLEOTIDE SEQUENCE</scope>
    <source>
        <strain evidence="3">UHER 2000/2452</strain>
    </source>
</reference>
<dbReference type="GO" id="GO:0006508">
    <property type="term" value="P:proteolysis"/>
    <property type="evidence" value="ECO:0007669"/>
    <property type="project" value="InterPro"/>
</dbReference>
<dbReference type="SUPFAM" id="SSF56601">
    <property type="entry name" value="beta-lactamase/transpeptidase-like"/>
    <property type="match status" value="1"/>
</dbReference>
<dbReference type="PRINTS" id="PR00922">
    <property type="entry name" value="DADACBPTASE3"/>
</dbReference>
<dbReference type="InterPro" id="IPR012338">
    <property type="entry name" value="Beta-lactam/transpept-like"/>
</dbReference>
<dbReference type="Gene3D" id="3.40.710.10">
    <property type="entry name" value="DD-peptidase/beta-lactamase superfamily"/>
    <property type="match status" value="2"/>
</dbReference>
<gene>
    <name evidence="3" type="primary">dacB</name>
    <name evidence="3" type="ORF">KME15_00075</name>
</gene>
<keyword evidence="2 3" id="KW-0378">Hydrolase</keyword>
<name>A0A951Q629_9CYAN</name>
<comment type="similarity">
    <text evidence="1">Belongs to the peptidase S13 family.</text>
</comment>
<dbReference type="AlphaFoldDB" id="A0A951Q629"/>
<dbReference type="InterPro" id="IPR000667">
    <property type="entry name" value="Peptidase_S13"/>
</dbReference>
<dbReference type="PANTHER" id="PTHR30023:SF0">
    <property type="entry name" value="PENICILLIN-SENSITIVE CARBOXYPEPTIDASE A"/>
    <property type="match status" value="1"/>
</dbReference>
<evidence type="ECO:0000313" key="3">
    <source>
        <dbReference type="EMBL" id="MBW4657047.1"/>
    </source>
</evidence>
<dbReference type="EC" id="3.4.16.4" evidence="3"/>